<evidence type="ECO:0000313" key="1">
    <source>
        <dbReference type="EMBL" id="KKL04308.1"/>
    </source>
</evidence>
<name>A0A0F9CWS9_9ZZZZ</name>
<gene>
    <name evidence="1" type="ORF">LCGC14_2617350</name>
</gene>
<dbReference type="AlphaFoldDB" id="A0A0F9CWS9"/>
<reference evidence="1" key="1">
    <citation type="journal article" date="2015" name="Nature">
        <title>Complex archaea that bridge the gap between prokaryotes and eukaryotes.</title>
        <authorList>
            <person name="Spang A."/>
            <person name="Saw J.H."/>
            <person name="Jorgensen S.L."/>
            <person name="Zaremba-Niedzwiedzka K."/>
            <person name="Martijn J."/>
            <person name="Lind A.E."/>
            <person name="van Eijk R."/>
            <person name="Schleper C."/>
            <person name="Guy L."/>
            <person name="Ettema T.J."/>
        </authorList>
    </citation>
    <scope>NUCLEOTIDE SEQUENCE</scope>
</reference>
<organism evidence="1">
    <name type="scientific">marine sediment metagenome</name>
    <dbReference type="NCBI Taxonomy" id="412755"/>
    <lineage>
        <taxon>unclassified sequences</taxon>
        <taxon>metagenomes</taxon>
        <taxon>ecological metagenomes</taxon>
    </lineage>
</organism>
<accession>A0A0F9CWS9</accession>
<proteinExistence type="predicted"/>
<sequence>MDITIEEASAALESLSKKLPRGCSIITTAPAAPSNDTGRRLWLMIDRSNREILRAYTPAELTEKMAQYKKRR</sequence>
<comment type="caution">
    <text evidence="1">The sequence shown here is derived from an EMBL/GenBank/DDBJ whole genome shotgun (WGS) entry which is preliminary data.</text>
</comment>
<dbReference type="EMBL" id="LAZR01044577">
    <property type="protein sequence ID" value="KKL04308.1"/>
    <property type="molecule type" value="Genomic_DNA"/>
</dbReference>
<protein>
    <submittedName>
        <fullName evidence="1">Uncharacterized protein</fullName>
    </submittedName>
</protein>